<dbReference type="Proteomes" id="UP000198211">
    <property type="component" value="Unassembled WGS sequence"/>
</dbReference>
<proteinExistence type="predicted"/>
<evidence type="ECO:0000259" key="1">
    <source>
        <dbReference type="PROSITE" id="PS50280"/>
    </source>
</evidence>
<protein>
    <recommendedName>
        <fullName evidence="1">SET domain-containing protein</fullName>
    </recommendedName>
</protein>
<comment type="caution">
    <text evidence="2">The sequence shown here is derived from an EMBL/GenBank/DDBJ whole genome shotgun (WGS) entry which is preliminary data.</text>
</comment>
<name>A0A225WTL4_9STRA</name>
<accession>A0A225WTL4</accession>
<feature type="domain" description="SET" evidence="1">
    <location>
        <begin position="1"/>
        <end position="56"/>
    </location>
</feature>
<gene>
    <name evidence="2" type="ORF">PHMEG_0005229</name>
</gene>
<evidence type="ECO:0000313" key="2">
    <source>
        <dbReference type="EMBL" id="OWZ20357.1"/>
    </source>
</evidence>
<dbReference type="InterPro" id="IPR001214">
    <property type="entry name" value="SET_dom"/>
</dbReference>
<dbReference type="AlphaFoldDB" id="A0A225WTL4"/>
<dbReference type="SUPFAM" id="SSF82199">
    <property type="entry name" value="SET domain"/>
    <property type="match status" value="1"/>
</dbReference>
<reference evidence="3" key="1">
    <citation type="submission" date="2017-03" db="EMBL/GenBank/DDBJ databases">
        <title>Phytopthora megakarya and P. palmivora, two closely related causual agents of cacao black pod achieved similar genome size and gene model numbers by different mechanisms.</title>
        <authorList>
            <person name="Ali S."/>
            <person name="Shao J."/>
            <person name="Larry D.J."/>
            <person name="Kronmiller B."/>
            <person name="Shen D."/>
            <person name="Strem M.D."/>
            <person name="Melnick R.L."/>
            <person name="Guiltinan M.J."/>
            <person name="Tyler B.M."/>
            <person name="Meinhardt L.W."/>
            <person name="Bailey B.A."/>
        </authorList>
    </citation>
    <scope>NUCLEOTIDE SEQUENCE [LARGE SCALE GENOMIC DNA]</scope>
    <source>
        <strain evidence="3">zdho120</strain>
    </source>
</reference>
<keyword evidence="3" id="KW-1185">Reference proteome</keyword>
<dbReference type="Pfam" id="PF00856">
    <property type="entry name" value="SET"/>
    <property type="match status" value="1"/>
</dbReference>
<sequence>MSKAKMKHWGTMARFVNHSCTPNTQFVEKRHNKEVHVMAQTTREINPGEEVTVNYQVTWFTLGQETKEVKGQKKQKPQKPQM</sequence>
<dbReference type="PROSITE" id="PS50280">
    <property type="entry name" value="SET"/>
    <property type="match status" value="1"/>
</dbReference>
<evidence type="ECO:0000313" key="3">
    <source>
        <dbReference type="Proteomes" id="UP000198211"/>
    </source>
</evidence>
<organism evidence="2 3">
    <name type="scientific">Phytophthora megakarya</name>
    <dbReference type="NCBI Taxonomy" id="4795"/>
    <lineage>
        <taxon>Eukaryota</taxon>
        <taxon>Sar</taxon>
        <taxon>Stramenopiles</taxon>
        <taxon>Oomycota</taxon>
        <taxon>Peronosporomycetes</taxon>
        <taxon>Peronosporales</taxon>
        <taxon>Peronosporaceae</taxon>
        <taxon>Phytophthora</taxon>
    </lineage>
</organism>
<dbReference type="EMBL" id="NBNE01000332">
    <property type="protein sequence ID" value="OWZ20357.1"/>
    <property type="molecule type" value="Genomic_DNA"/>
</dbReference>
<dbReference type="CDD" id="cd08161">
    <property type="entry name" value="SET"/>
    <property type="match status" value="1"/>
</dbReference>
<dbReference type="Gene3D" id="2.170.270.10">
    <property type="entry name" value="SET domain"/>
    <property type="match status" value="1"/>
</dbReference>
<dbReference type="OrthoDB" id="422362at2759"/>
<dbReference type="InterPro" id="IPR046341">
    <property type="entry name" value="SET_dom_sf"/>
</dbReference>